<reference evidence="1 2" key="1">
    <citation type="submission" date="2020-09" db="EMBL/GenBank/DDBJ databases">
        <title>De no assembly of potato wild relative species, Solanum commersonii.</title>
        <authorList>
            <person name="Cho K."/>
        </authorList>
    </citation>
    <scope>NUCLEOTIDE SEQUENCE [LARGE SCALE GENOMIC DNA]</scope>
    <source>
        <strain evidence="1">LZ3.2</strain>
        <tissue evidence="1">Leaf</tissue>
    </source>
</reference>
<name>A0A9J5XS04_SOLCO</name>
<dbReference type="Proteomes" id="UP000824120">
    <property type="component" value="Chromosome 8"/>
</dbReference>
<protein>
    <recommendedName>
        <fullName evidence="3">F-box domain-containing protein</fullName>
    </recommendedName>
</protein>
<proteinExistence type="predicted"/>
<gene>
    <name evidence="1" type="ORF">H5410_040264</name>
</gene>
<evidence type="ECO:0008006" key="3">
    <source>
        <dbReference type="Google" id="ProtNLM"/>
    </source>
</evidence>
<sequence>MEIQKKIMAAAGGGDRLSDLPEPILLHILSKLWDKKQVELSHCSWRVLSLPRLSILHGKAEENHGGGRRRRPAE</sequence>
<evidence type="ECO:0000313" key="2">
    <source>
        <dbReference type="Proteomes" id="UP000824120"/>
    </source>
</evidence>
<dbReference type="AlphaFoldDB" id="A0A9J5XS04"/>
<dbReference type="InterPro" id="IPR036047">
    <property type="entry name" value="F-box-like_dom_sf"/>
</dbReference>
<evidence type="ECO:0000313" key="1">
    <source>
        <dbReference type="EMBL" id="KAG5589750.1"/>
    </source>
</evidence>
<dbReference type="SUPFAM" id="SSF81383">
    <property type="entry name" value="F-box domain"/>
    <property type="match status" value="1"/>
</dbReference>
<dbReference type="EMBL" id="JACXVP010000008">
    <property type="protein sequence ID" value="KAG5589750.1"/>
    <property type="molecule type" value="Genomic_DNA"/>
</dbReference>
<accession>A0A9J5XS04</accession>
<comment type="caution">
    <text evidence="1">The sequence shown here is derived from an EMBL/GenBank/DDBJ whole genome shotgun (WGS) entry which is preliminary data.</text>
</comment>
<keyword evidence="2" id="KW-1185">Reference proteome</keyword>
<organism evidence="1 2">
    <name type="scientific">Solanum commersonii</name>
    <name type="common">Commerson's wild potato</name>
    <name type="synonym">Commerson's nightshade</name>
    <dbReference type="NCBI Taxonomy" id="4109"/>
    <lineage>
        <taxon>Eukaryota</taxon>
        <taxon>Viridiplantae</taxon>
        <taxon>Streptophyta</taxon>
        <taxon>Embryophyta</taxon>
        <taxon>Tracheophyta</taxon>
        <taxon>Spermatophyta</taxon>
        <taxon>Magnoliopsida</taxon>
        <taxon>eudicotyledons</taxon>
        <taxon>Gunneridae</taxon>
        <taxon>Pentapetalae</taxon>
        <taxon>asterids</taxon>
        <taxon>lamiids</taxon>
        <taxon>Solanales</taxon>
        <taxon>Solanaceae</taxon>
        <taxon>Solanoideae</taxon>
        <taxon>Solaneae</taxon>
        <taxon>Solanum</taxon>
    </lineage>
</organism>